<dbReference type="PROSITE" id="PS50082">
    <property type="entry name" value="WD_REPEATS_2"/>
    <property type="match status" value="1"/>
</dbReference>
<name>A0A078AMA0_STYLE</name>
<dbReference type="InterPro" id="IPR015943">
    <property type="entry name" value="WD40/YVTN_repeat-like_dom_sf"/>
</dbReference>
<keyword evidence="1" id="KW-0853">WD repeat</keyword>
<dbReference type="OrthoDB" id="10268105at2759"/>
<reference evidence="3 4" key="1">
    <citation type="submission" date="2014-06" db="EMBL/GenBank/DDBJ databases">
        <authorList>
            <person name="Swart Estienne"/>
        </authorList>
    </citation>
    <scope>NUCLEOTIDE SEQUENCE [LARGE SCALE GENOMIC DNA]</scope>
    <source>
        <strain evidence="3 4">130c</strain>
    </source>
</reference>
<organism evidence="3 4">
    <name type="scientific">Stylonychia lemnae</name>
    <name type="common">Ciliate</name>
    <dbReference type="NCBI Taxonomy" id="5949"/>
    <lineage>
        <taxon>Eukaryota</taxon>
        <taxon>Sar</taxon>
        <taxon>Alveolata</taxon>
        <taxon>Ciliophora</taxon>
        <taxon>Intramacronucleata</taxon>
        <taxon>Spirotrichea</taxon>
        <taxon>Stichotrichia</taxon>
        <taxon>Sporadotrichida</taxon>
        <taxon>Oxytrichidae</taxon>
        <taxon>Stylonychinae</taxon>
        <taxon>Stylonychia</taxon>
    </lineage>
</organism>
<feature type="compositionally biased region" description="Polar residues" evidence="2">
    <location>
        <begin position="64"/>
        <end position="76"/>
    </location>
</feature>
<gene>
    <name evidence="3" type="primary">Contig1904.g2069</name>
    <name evidence="3" type="ORF">STYLEM_11545</name>
</gene>
<dbReference type="SMART" id="SM00320">
    <property type="entry name" value="WD40"/>
    <property type="match status" value="3"/>
</dbReference>
<dbReference type="Proteomes" id="UP000039865">
    <property type="component" value="Unassembled WGS sequence"/>
</dbReference>
<feature type="repeat" description="WD" evidence="1">
    <location>
        <begin position="1599"/>
        <end position="1633"/>
    </location>
</feature>
<dbReference type="PANTHER" id="PTHR44099:SF4">
    <property type="entry name" value="RABCONNECTIN-3B, ISOFORM A"/>
    <property type="match status" value="1"/>
</dbReference>
<dbReference type="PANTHER" id="PTHR44099">
    <property type="entry name" value="RABCONNECTIN-3B, ISOFORM A"/>
    <property type="match status" value="1"/>
</dbReference>
<protein>
    <submittedName>
        <fullName evidence="3">Wd g-beta repeat-containing protein</fullName>
    </submittedName>
</protein>
<evidence type="ECO:0000313" key="3">
    <source>
        <dbReference type="EMBL" id="CDW82512.1"/>
    </source>
</evidence>
<evidence type="ECO:0000256" key="2">
    <source>
        <dbReference type="SAM" id="MobiDB-lite"/>
    </source>
</evidence>
<dbReference type="InterPro" id="IPR049916">
    <property type="entry name" value="WDR72-like"/>
</dbReference>
<evidence type="ECO:0000256" key="1">
    <source>
        <dbReference type="PROSITE-ProRule" id="PRU00221"/>
    </source>
</evidence>
<dbReference type="InterPro" id="IPR001680">
    <property type="entry name" value="WD40_rpt"/>
</dbReference>
<accession>A0A078AMA0</accession>
<dbReference type="InParanoid" id="A0A078AMA0"/>
<dbReference type="GO" id="GO:0005737">
    <property type="term" value="C:cytoplasm"/>
    <property type="evidence" value="ECO:0007669"/>
    <property type="project" value="TreeGrafter"/>
</dbReference>
<feature type="region of interest" description="Disordered" evidence="2">
    <location>
        <begin position="61"/>
        <end position="89"/>
    </location>
</feature>
<evidence type="ECO:0000313" key="4">
    <source>
        <dbReference type="Proteomes" id="UP000039865"/>
    </source>
</evidence>
<proteinExistence type="predicted"/>
<feature type="region of interest" description="Disordered" evidence="2">
    <location>
        <begin position="984"/>
        <end position="1035"/>
    </location>
</feature>
<dbReference type="SUPFAM" id="SSF48371">
    <property type="entry name" value="ARM repeat"/>
    <property type="match status" value="1"/>
</dbReference>
<dbReference type="InterPro" id="IPR016024">
    <property type="entry name" value="ARM-type_fold"/>
</dbReference>
<dbReference type="SUPFAM" id="SSF50978">
    <property type="entry name" value="WD40 repeat-like"/>
    <property type="match status" value="1"/>
</dbReference>
<sequence>MANLNIPFLLLQPSLCEFAPSIQTSKLIPYEKYNFKPGGAQSQRHQNASIIHKSNSGLHLVPDQLNQGKSPSSQLRQDNRDQNYDPTKYSTFEDIPKNLVIMSDMKSGNMILCHQEHYLTTKKMENSVQKQKNVTKFIVSLIPRVALIPSISEQSGKVVDYTLVRSPAPNILDNRIRLWNTNDGRCLLASQKDMLVTKATKIEQIKNHPGNVLIIGEEKDVYVVNIYKMMVYKHFQYDIEGCLSCIFQDKNLVICEQSIGEDDEIPDNQVLAFYFINSEQVFIISEHRVDLYLQKTRNTIFSFSNKNKLIFAKFINICEREMLIVVNQDLDCCIFDLKRLRNEVQSHHSQKLNPHQFALVQMNLFENSRFFDHNLVKHEDHQNIFNDAESIKKEYIIKVREQLIKHQDSKEQQLNFRYSKSENVLYTFVIVENESKMVSWSFQTIFENLNYQEELGSDTKLPLFVNNIQLFPQAIENCPINFYSLVIKNIYNKHQFQFFFSDEKVTDSVTYGSSDNPALIIGTNYGRIFIVPMFQESDERVYPIILIDQHHQTPITQLFVAYDSSRRVRGPVKNSQNQQHPVKDNLYDHGGHLIGVSQDGTVSITNLNSGEINRALQNFNLQDKEKNRADQFITQVNENRKNKRRNSITQCFQMNSFFHMVKCKSQSVYDYSAFGKIEKIIEVKSITKLQEKILGINHHNLFRSHTISAERKSEFEDYSTQKRRGSFQGQNFADEYFQTHLSTYACISDDGSVLVLQISNLNSTLNKLQGMDSKAVGVYSNDELNQYYILTEKLNFYIYNRKSHILERKCDFKYAINSLYIKETVEYLVSKNECFKLATKSDHNVFDYESFERIFRRQSLLMGQGTHKILDYLSLSLNLPLQYHPHNMHSHKYTKVMQDILNNRQSLTDFSKKDEAQKIILRVINDSFFNNNLMYKSDFNDEYFYRQTGVTVIQTSDTIFRSKQQIIIANTKQIINVMRHKMQKIKNQKLQQNSQPGGGQLNKQKAPGNKGDQMVLDEDKEESKFSRGTITPKGRMSKKVPQFSALRNENIPQQPENEGLSKYKWPCRLLSLVHPFNIDFNVDENLERFFGLNLPFLDFRLGIQGADESFSFIISKEDEDYHSERNNISKMLRLLRLSKYSRGQLKPSIDFLQENARVNTQVLGSVLQFNTSDIDSEVPDRFFGSENWKISSYMSTIIPTFFLSQLVSIVEYSQPDITFLLQEWVYILQRINQQKTIHNSNGISLSVVSKILLKKDANISTTGRDIIMKPILYTIDTDQLKHLIDEWSNLIMETYKKLKKESSVKSNYGQPHAGNHLAVNEGSRSQSTHAQNQQQNVRKLINQYFGELEIRGLVNISFFALYYFDQLDHTLQYRVSKLTTILTREIVDKFDKNKKYINLLTLLLQILSIWMKSQGNQFNNKPLISEVIKLLLYIYNINKSALNKENVITRVTGQNFHLIKPTNPELYLKLTAARALLEIGENFTYDFLQLIQEEATHLQQSPEYQQNVLEVLKFFINGYGENLENHLIQLTQILLKCLDPNELALRKNSHKIISVILSIMVKMFPMVAFHHESQRLAVGTHDGPIAIYDVRTSAKWKILEGHSGNVTCLSFDSKGNLLASYSAVDLTLRLWKVGNTGFFSTIMGGTGKSANTIILEPLRNIKNPHHLLQMKKHQSVYQQDMKSNSNLLDDAQIQNQAQGSSQQSSGGSKRINKCSIKFILPKEKHVELVREDGVTTSHKLVK</sequence>
<dbReference type="EMBL" id="CCKQ01010982">
    <property type="protein sequence ID" value="CDW82512.1"/>
    <property type="molecule type" value="Genomic_DNA"/>
</dbReference>
<dbReference type="Gene3D" id="2.130.10.10">
    <property type="entry name" value="YVTN repeat-like/Quinoprotein amine dehydrogenase"/>
    <property type="match status" value="1"/>
</dbReference>
<dbReference type="InterPro" id="IPR036322">
    <property type="entry name" value="WD40_repeat_dom_sf"/>
</dbReference>
<keyword evidence="4" id="KW-1185">Reference proteome</keyword>